<sequence length="926" mass="105020">MNAPKCKEKNHFDREITLFCLHPRCQQKWGCQKCLSSHHKSHTECCISVSEFEDTVVSAKKKIREIVDMKFSDAIIQLDEASKLLVKKIKDVINSVQRASDVIQDQIFKELELFDYLIDGFQTLSFTTSLSNEHLDRVIQFMMPEKLQQMADHKQSQINQLLQYSKSVLEQASKFTIFPLDEIALGIKLKEFQEGEYTLAVKEYNQNNIGICYLLTNGRLNKIGQYDNGLRSGMWSEVLYYNHNRDFSITFRGQYNQGLRVNKWFYYNQDQSVIGGGQFEEGQKVGQWIEPEVFIGKWGKIVVIHKGEYVNGVRHGEWVTIFGNRGQVGGGAYLQGLKHGLWIDVEGYAGFWCSIGILNQGEYVNGIKVGLWLTSELNSGQIGGGNYSQIGLKEGLWTEVEVHVGVGSSIILLHVGEYKAGLRQGNWRILDICRNQIGGGLCKGYKKGVWIEIEVCVGWRSSQILLHKGEYKKGQKVGVWNIYKEGCDTILGGGNYIQDQKDGKWTDVEIYCGYYSTKTLIYTGDYNLDKRIGKWVISEEQEGVIGGGLYSRNGEKESDWVEVEMQVGWRCFVIIISEGEYSIGKRSGLWITKLYKGNQLGGGCYNKYGFKEGGWKEVEVHVGVGKYLTLFHIGEYRSGIRTGNWVVQNEQREIVSSGFYTKSGSKDGEWIEIQAHDGIEDTITLLHAGEYNHGVRVGRWNIEKVNKEIIGGGNYSLSGIKEGQWQEVFCHIGYNQEVILQYNGLYNNGLRQGKWAITKEGGEFIGGGQYSDFGTKIGQWIDVDVRVGGGCSIMLKYFGNYNDGIRTGEWQITQHGSTTINGGGKYSSRGIKIDEWIEIVPHIGYCNLIILKYIGQYKNNTRVGSWSIVHQEEIGGGSYLVNGMKNGKWIEVFQQYFDSLTILTGEYVNGNKLQDWEYVDKLLKDL</sequence>
<reference evidence="1" key="1">
    <citation type="submission" date="2021-01" db="EMBL/GenBank/DDBJ databases">
        <authorList>
            <consortium name="Genoscope - CEA"/>
            <person name="William W."/>
        </authorList>
    </citation>
    <scope>NUCLEOTIDE SEQUENCE</scope>
</reference>
<evidence type="ECO:0000313" key="2">
    <source>
        <dbReference type="Proteomes" id="UP000688137"/>
    </source>
</evidence>
<dbReference type="PANTHER" id="PTHR33706:SF1">
    <property type="entry name" value="TPR REPEAT PROTEIN"/>
    <property type="match status" value="1"/>
</dbReference>
<keyword evidence="2" id="KW-1185">Reference proteome</keyword>
<proteinExistence type="predicted"/>
<organism evidence="1 2">
    <name type="scientific">Paramecium primaurelia</name>
    <dbReference type="NCBI Taxonomy" id="5886"/>
    <lineage>
        <taxon>Eukaryota</taxon>
        <taxon>Sar</taxon>
        <taxon>Alveolata</taxon>
        <taxon>Ciliophora</taxon>
        <taxon>Intramacronucleata</taxon>
        <taxon>Oligohymenophorea</taxon>
        <taxon>Peniculida</taxon>
        <taxon>Parameciidae</taxon>
        <taxon>Paramecium</taxon>
    </lineage>
</organism>
<dbReference type="AlphaFoldDB" id="A0A8S1JUH1"/>
<protein>
    <submittedName>
        <fullName evidence="1">Uncharacterized protein</fullName>
    </submittedName>
</protein>
<gene>
    <name evidence="1" type="ORF">PPRIM_AZ9-3.1.T0060192</name>
</gene>
<accession>A0A8S1JUH1</accession>
<name>A0A8S1JUH1_PARPR</name>
<comment type="caution">
    <text evidence="1">The sequence shown here is derived from an EMBL/GenBank/DDBJ whole genome shotgun (WGS) entry which is preliminary data.</text>
</comment>
<dbReference type="Proteomes" id="UP000688137">
    <property type="component" value="Unassembled WGS sequence"/>
</dbReference>
<dbReference type="PANTHER" id="PTHR33706">
    <property type="entry name" value="MORN VARIANT REPEAT PROTEIN"/>
    <property type="match status" value="1"/>
</dbReference>
<dbReference type="OMA" id="IEIVPHI"/>
<evidence type="ECO:0000313" key="1">
    <source>
        <dbReference type="EMBL" id="CAD8044110.1"/>
    </source>
</evidence>
<dbReference type="EMBL" id="CAJJDM010000003">
    <property type="protein sequence ID" value="CAD8044110.1"/>
    <property type="molecule type" value="Genomic_DNA"/>
</dbReference>